<feature type="transmembrane region" description="Helical" evidence="1">
    <location>
        <begin position="213"/>
        <end position="228"/>
    </location>
</feature>
<feature type="transmembrane region" description="Helical" evidence="1">
    <location>
        <begin position="387"/>
        <end position="406"/>
    </location>
</feature>
<dbReference type="InterPro" id="IPR018674">
    <property type="entry name" value="DUF2142_membrane"/>
</dbReference>
<dbReference type="Pfam" id="PF09913">
    <property type="entry name" value="DUF2142"/>
    <property type="match status" value="1"/>
</dbReference>
<feature type="transmembrane region" description="Helical" evidence="1">
    <location>
        <begin position="418"/>
        <end position="436"/>
    </location>
</feature>
<feature type="transmembrane region" description="Helical" evidence="1">
    <location>
        <begin position="448"/>
        <end position="465"/>
    </location>
</feature>
<organism evidence="2 3">
    <name type="scientific">Gryllotalpicola reticulitermitis</name>
    <dbReference type="NCBI Taxonomy" id="1184153"/>
    <lineage>
        <taxon>Bacteria</taxon>
        <taxon>Bacillati</taxon>
        <taxon>Actinomycetota</taxon>
        <taxon>Actinomycetes</taxon>
        <taxon>Micrococcales</taxon>
        <taxon>Microbacteriaceae</taxon>
        <taxon>Gryllotalpicola</taxon>
    </lineage>
</organism>
<feature type="transmembrane region" description="Helical" evidence="1">
    <location>
        <begin position="262"/>
        <end position="279"/>
    </location>
</feature>
<sequence length="539" mass="57142">MSNAVAAPSRKEWWRRNGALLLVPVFLFVALIAWAASSPIGSSPDEDFHLNSVWCGLGERPGLCEAGPTPNERDTPFVLSHIACYSGQLTQTGACQWLWDRTMTPTSRLNVTGIYPPLFYAAMSVFADTDHIVRSVLLMRLVNVLLFLGLGAALYALLPPPRRFTMVMSWVVTIVPLTAFLIAAVNPSSWAIAGCGTAWLAALGFFESTGRRRVGLAIVTLIATIMAAGSRGDAAIYCVIGVGVAVVIGLTRRGRFWRPRTLWLPIVVLVLGVVGLLSAQQSRAVIGATRLALGLGSGTGGASIGSDHVALASVVTAAATPGDNGGIGLLFRNAIQLPYLWTGALGSGPLGWLDTPMPALVAAVGTFAFGAIVFLGLRHLDWRKTTAIVALAVLLIVIPLYELQIAGRLVGNSVQPRYLLPLLIVLAGVATLPVAGKTLSLTPLQRNVLIVCIAVSNCAALYANMARYVHIETAQTFDLNHFIAWWWGALIPSPMAVWAIGSLAFAAALAIAVVRTPAVPFAADVAAAEEPRQEAHLTR</sequence>
<evidence type="ECO:0000313" key="2">
    <source>
        <dbReference type="EMBL" id="MFC4243550.1"/>
    </source>
</evidence>
<feature type="transmembrane region" description="Helical" evidence="1">
    <location>
        <begin position="137"/>
        <end position="157"/>
    </location>
</feature>
<evidence type="ECO:0000313" key="3">
    <source>
        <dbReference type="Proteomes" id="UP001595900"/>
    </source>
</evidence>
<keyword evidence="1" id="KW-0812">Transmembrane</keyword>
<feature type="transmembrane region" description="Helical" evidence="1">
    <location>
        <begin position="189"/>
        <end position="206"/>
    </location>
</feature>
<comment type="caution">
    <text evidence="2">The sequence shown here is derived from an EMBL/GenBank/DDBJ whole genome shotgun (WGS) entry which is preliminary data.</text>
</comment>
<feature type="transmembrane region" description="Helical" evidence="1">
    <location>
        <begin position="357"/>
        <end position="375"/>
    </location>
</feature>
<protein>
    <submittedName>
        <fullName evidence="2">DUF2142 domain-containing protein</fullName>
    </submittedName>
</protein>
<keyword evidence="1" id="KW-1133">Transmembrane helix</keyword>
<dbReference type="EMBL" id="JBHSCN010000005">
    <property type="protein sequence ID" value="MFC4243550.1"/>
    <property type="molecule type" value="Genomic_DNA"/>
</dbReference>
<feature type="transmembrane region" description="Helical" evidence="1">
    <location>
        <begin position="164"/>
        <end position="183"/>
    </location>
</feature>
<feature type="transmembrane region" description="Helical" evidence="1">
    <location>
        <begin position="485"/>
        <end position="514"/>
    </location>
</feature>
<keyword evidence="3" id="KW-1185">Reference proteome</keyword>
<keyword evidence="1" id="KW-0472">Membrane</keyword>
<feature type="transmembrane region" description="Helical" evidence="1">
    <location>
        <begin position="234"/>
        <end position="250"/>
    </location>
</feature>
<dbReference type="RefSeq" id="WP_390228628.1">
    <property type="nucleotide sequence ID" value="NZ_JBHSCN010000005.1"/>
</dbReference>
<gene>
    <name evidence="2" type="ORF">ACFOYW_09200</name>
</gene>
<proteinExistence type="predicted"/>
<evidence type="ECO:0000256" key="1">
    <source>
        <dbReference type="SAM" id="Phobius"/>
    </source>
</evidence>
<name>A0ABV8Q5D0_9MICO</name>
<accession>A0ABV8Q5D0</accession>
<dbReference type="Proteomes" id="UP001595900">
    <property type="component" value="Unassembled WGS sequence"/>
</dbReference>
<reference evidence="3" key="1">
    <citation type="journal article" date="2019" name="Int. J. Syst. Evol. Microbiol.">
        <title>The Global Catalogue of Microorganisms (GCM) 10K type strain sequencing project: providing services to taxonomists for standard genome sequencing and annotation.</title>
        <authorList>
            <consortium name="The Broad Institute Genomics Platform"/>
            <consortium name="The Broad Institute Genome Sequencing Center for Infectious Disease"/>
            <person name="Wu L."/>
            <person name="Ma J."/>
        </authorList>
    </citation>
    <scope>NUCLEOTIDE SEQUENCE [LARGE SCALE GENOMIC DNA]</scope>
    <source>
        <strain evidence="3">CGMCC 1.10363</strain>
    </source>
</reference>